<protein>
    <submittedName>
        <fullName evidence="2">Uncharacterized protein</fullName>
    </submittedName>
</protein>
<feature type="transmembrane region" description="Helical" evidence="1">
    <location>
        <begin position="449"/>
        <end position="469"/>
    </location>
</feature>
<feature type="transmembrane region" description="Helical" evidence="1">
    <location>
        <begin position="475"/>
        <end position="498"/>
    </location>
</feature>
<feature type="transmembrane region" description="Helical" evidence="1">
    <location>
        <begin position="151"/>
        <end position="170"/>
    </location>
</feature>
<name>A0A7X2J0Y6_9BACI</name>
<feature type="transmembrane region" description="Helical" evidence="1">
    <location>
        <begin position="176"/>
        <end position="196"/>
    </location>
</feature>
<feature type="transmembrane region" description="Helical" evidence="1">
    <location>
        <begin position="33"/>
        <end position="56"/>
    </location>
</feature>
<organism evidence="2 3">
    <name type="scientific">Metabacillus lacus</name>
    <dbReference type="NCBI Taxonomy" id="1983721"/>
    <lineage>
        <taxon>Bacteria</taxon>
        <taxon>Bacillati</taxon>
        <taxon>Bacillota</taxon>
        <taxon>Bacilli</taxon>
        <taxon>Bacillales</taxon>
        <taxon>Bacillaceae</taxon>
        <taxon>Metabacillus</taxon>
    </lineage>
</organism>
<proteinExistence type="predicted"/>
<feature type="transmembrane region" description="Helical" evidence="1">
    <location>
        <begin position="557"/>
        <end position="579"/>
    </location>
</feature>
<feature type="transmembrane region" description="Helical" evidence="1">
    <location>
        <begin position="295"/>
        <end position="315"/>
    </location>
</feature>
<dbReference type="OrthoDB" id="2928279at2"/>
<dbReference type="Proteomes" id="UP000448867">
    <property type="component" value="Unassembled WGS sequence"/>
</dbReference>
<comment type="caution">
    <text evidence="2">The sequence shown here is derived from an EMBL/GenBank/DDBJ whole genome shotgun (WGS) entry which is preliminary data.</text>
</comment>
<keyword evidence="1" id="KW-0812">Transmembrane</keyword>
<reference evidence="2 3" key="1">
    <citation type="submission" date="2019-11" db="EMBL/GenBank/DDBJ databases">
        <title>Bacillus lacus genome.</title>
        <authorList>
            <person name="Allen C.J."/>
            <person name="Newman J.D."/>
        </authorList>
    </citation>
    <scope>NUCLEOTIDE SEQUENCE [LARGE SCALE GENOMIC DNA]</scope>
    <source>
        <strain evidence="2 3">KCTC 33946</strain>
    </source>
</reference>
<keyword evidence="3" id="KW-1185">Reference proteome</keyword>
<evidence type="ECO:0000256" key="1">
    <source>
        <dbReference type="SAM" id="Phobius"/>
    </source>
</evidence>
<dbReference type="EMBL" id="WKKI01000034">
    <property type="protein sequence ID" value="MRX73426.1"/>
    <property type="molecule type" value="Genomic_DNA"/>
</dbReference>
<evidence type="ECO:0000313" key="2">
    <source>
        <dbReference type="EMBL" id="MRX73426.1"/>
    </source>
</evidence>
<dbReference type="RefSeq" id="WP_154308884.1">
    <property type="nucleotide sequence ID" value="NZ_WKKI01000034.1"/>
</dbReference>
<feature type="transmembrane region" description="Helical" evidence="1">
    <location>
        <begin position="91"/>
        <end position="109"/>
    </location>
</feature>
<gene>
    <name evidence="2" type="ORF">GJU40_14870</name>
</gene>
<feature type="transmembrane region" description="Helical" evidence="1">
    <location>
        <begin position="529"/>
        <end position="551"/>
    </location>
</feature>
<keyword evidence="1" id="KW-0472">Membrane</keyword>
<dbReference type="AlphaFoldDB" id="A0A7X2J0Y6"/>
<feature type="transmembrane region" description="Helical" evidence="1">
    <location>
        <begin position="361"/>
        <end position="382"/>
    </location>
</feature>
<keyword evidence="1" id="KW-1133">Transmembrane helix</keyword>
<feature type="transmembrane region" description="Helical" evidence="1">
    <location>
        <begin position="208"/>
        <end position="227"/>
    </location>
</feature>
<accession>A0A7X2J0Y6</accession>
<feature type="transmembrane region" description="Helical" evidence="1">
    <location>
        <begin position="394"/>
        <end position="411"/>
    </location>
</feature>
<sequence length="594" mass="69158">MVQTWIKWKLVMRWKNQWNYLKFLKYIPSGNKLWIIAFGISLFNFGAIFFSTYFLFKVSLFNKNFLDSEFNGIILNLIGKMLLYASSNYSILWSLTFCIILIFSFVTGISSSKWQLHSIDKEWLLTNLKISPAKAKVYLYLESTVWYSKDFLLSYVPVLLALGLLTEIYWLQMVLVITLTFVLFIFTSLATSVFHNRYWTLQKHKHNFLFRVMFALSIRLTVGFLSFGCGKTLSSWMSDFPITSNDLDLVVYQNWINDGTNALMNLLSPVGIFLENPYLPHNLLAMLVSGNIKPLAILSISGTFLAFLLAAYFLSKYESDANKQKYYPFILVEKGLTVLTKPLGKHYSNVLFYHHIRTDYFFHRFPVLLGSLPFWLQLGLFSGLLSDISPKENIFFLILSFYLMFFVFFYVDSVYTNLQGVFSLDSEGKKILIHFMAKKNLWDVFKYKFRFFIILTFPLMLLGDVIFISFNQMDIRIGILTILMHAVAYLLFSLLVFLPSVVSPHFNFINIEQLDEYPDKKTLQDMVKFIILGCVIPCSMLPTALLITDMISFTSFIFFQWMGVSLMFLLTVMSIILWIRKKLIKISGIDSIYL</sequence>
<evidence type="ECO:0000313" key="3">
    <source>
        <dbReference type="Proteomes" id="UP000448867"/>
    </source>
</evidence>